<dbReference type="eggNOG" id="ENOG5033DJM">
    <property type="taxonomic scope" value="Bacteria"/>
</dbReference>
<dbReference type="KEGG" id="sml:Smlt0833"/>
<evidence type="ECO:0000313" key="2">
    <source>
        <dbReference type="EMBL" id="CAQ44409.1"/>
    </source>
</evidence>
<feature type="domain" description="DUF2007" evidence="1">
    <location>
        <begin position="35"/>
        <end position="99"/>
    </location>
</feature>
<dbReference type="Gene3D" id="3.30.70.790">
    <property type="entry name" value="UreE, C-terminal domain"/>
    <property type="match status" value="1"/>
</dbReference>
<organism evidence="2 3">
    <name type="scientific">Stenotrophomonas maltophilia (strain K279a)</name>
    <dbReference type="NCBI Taxonomy" id="522373"/>
    <lineage>
        <taxon>Bacteria</taxon>
        <taxon>Pseudomonadati</taxon>
        <taxon>Pseudomonadota</taxon>
        <taxon>Gammaproteobacteria</taxon>
        <taxon>Lysobacterales</taxon>
        <taxon>Lysobacteraceae</taxon>
        <taxon>Stenotrophomonas</taxon>
        <taxon>Stenotrophomonas maltophilia group</taxon>
    </lineage>
</organism>
<evidence type="ECO:0000313" key="3">
    <source>
        <dbReference type="Proteomes" id="UP000008840"/>
    </source>
</evidence>
<gene>
    <name evidence="2" type="ordered locus">Smlt0833</name>
</gene>
<dbReference type="EMBL" id="AM743169">
    <property type="protein sequence ID" value="CAQ44409.1"/>
    <property type="molecule type" value="Genomic_DNA"/>
</dbReference>
<sequence length="121" mass="12776">MGSAGRWPAERSCAVTTTIQLPGVCWNPVPRSRRMHIVYKADNLFDAHLVKHALEDAGIPAFVFGEQLLGGMGELPLFGVLRVGIPDAARPQAEDIVAALDLGHAPDAPISDADDIAGLPA</sequence>
<dbReference type="EnsemblBacteria" id="CAQ44409">
    <property type="protein sequence ID" value="CAQ44409"/>
    <property type="gene ID" value="Smlt0833"/>
</dbReference>
<dbReference type="Pfam" id="PF09413">
    <property type="entry name" value="DUF2007"/>
    <property type="match status" value="1"/>
</dbReference>
<name>B2FPI0_STRMK</name>
<dbReference type="InterPro" id="IPR018551">
    <property type="entry name" value="DUF2007"/>
</dbReference>
<dbReference type="AlphaFoldDB" id="B2FPI0"/>
<protein>
    <recommendedName>
        <fullName evidence="1">DUF2007 domain-containing protein</fullName>
    </recommendedName>
</protein>
<dbReference type="HOGENOM" id="CLU_2132521_0_0_6"/>
<keyword evidence="3" id="KW-1185">Reference proteome</keyword>
<dbReference type="Proteomes" id="UP000008840">
    <property type="component" value="Chromosome"/>
</dbReference>
<reference evidence="2 3" key="1">
    <citation type="journal article" date="2008" name="Genome Biol.">
        <title>The complete genome, comparative and functional analysis of Stenotrophomonas maltophilia reveals an organism heavily shielded by drug resistance determinants.</title>
        <authorList>
            <person name="Crossman L.C."/>
            <person name="Gould V.C."/>
            <person name="Dow J.M."/>
            <person name="Vernikos G.S."/>
            <person name="Okazaki A."/>
            <person name="Sebaihia M."/>
            <person name="Saunders D."/>
            <person name="Arrowsmith C."/>
            <person name="Carver T."/>
            <person name="Peters N."/>
            <person name="Adlem E."/>
            <person name="Kerhornou A."/>
            <person name="Lord A."/>
            <person name="Murphy L."/>
            <person name="Seeger K."/>
            <person name="Squares R."/>
            <person name="Rutter S."/>
            <person name="Quail M.A."/>
            <person name="Rajandream M.A."/>
            <person name="Harris D."/>
            <person name="Churcher C."/>
            <person name="Bentley S.D."/>
            <person name="Parkhill J."/>
            <person name="Thomson N.R."/>
            <person name="Avison M.B."/>
        </authorList>
    </citation>
    <scope>NUCLEOTIDE SEQUENCE [LARGE SCALE GENOMIC DNA]</scope>
    <source>
        <strain evidence="2 3">K279a</strain>
    </source>
</reference>
<accession>B2FPI0</accession>
<proteinExistence type="predicted"/>
<evidence type="ECO:0000259" key="1">
    <source>
        <dbReference type="Pfam" id="PF09413"/>
    </source>
</evidence>